<feature type="domain" description="Integrase catalytic" evidence="1">
    <location>
        <begin position="127"/>
        <end position="206"/>
    </location>
</feature>
<evidence type="ECO:0000313" key="3">
    <source>
        <dbReference type="Proteomes" id="UP000183812"/>
    </source>
</evidence>
<dbReference type="AlphaFoldDB" id="A0A1G7QLB3"/>
<evidence type="ECO:0000313" key="2">
    <source>
        <dbReference type="EMBL" id="SDF99303.1"/>
    </source>
</evidence>
<accession>A0A1G7QLB3</accession>
<evidence type="ECO:0000259" key="1">
    <source>
        <dbReference type="PROSITE" id="PS50994"/>
    </source>
</evidence>
<reference evidence="2 3" key="1">
    <citation type="submission" date="2016-10" db="EMBL/GenBank/DDBJ databases">
        <authorList>
            <person name="de Groot N.N."/>
        </authorList>
    </citation>
    <scope>NUCLEOTIDE SEQUENCE [LARGE SCALE GENOMIC DNA]</scope>
    <source>
        <strain evidence="3">DSM 938 / 37b4</strain>
    </source>
</reference>
<dbReference type="GO" id="GO:0003676">
    <property type="term" value="F:nucleic acid binding"/>
    <property type="evidence" value="ECO:0007669"/>
    <property type="project" value="InterPro"/>
</dbReference>
<dbReference type="InterPro" id="IPR001584">
    <property type="entry name" value="Integrase_cat-core"/>
</dbReference>
<sequence>MGQVLHGSATTTEAIRRAIQNSEESLRALSARYGINQKTVAKWKKRTSVADLPTGPKDAKSTVLSLEEEAMIVAFRRHTLLPLDDCLYALQPTIPHLTRSSLHRCLQRHDINRLPDVEGDKPAKRKFKSYPIGYFHIDIAEVQTAEGKLYLFVAIDRTSKFAYVELHPKAGKMAAAAFLRNLIAAVPYRLNIVLTDNVLCQEGFAA</sequence>
<gene>
    <name evidence="2" type="ORF">SAMN04244550_03234</name>
</gene>
<organism evidence="2 3">
    <name type="scientific">Rhodobacter capsulatus</name>
    <name type="common">Rhodopseudomonas capsulata</name>
    <dbReference type="NCBI Taxonomy" id="1061"/>
    <lineage>
        <taxon>Bacteria</taxon>
        <taxon>Pseudomonadati</taxon>
        <taxon>Pseudomonadota</taxon>
        <taxon>Alphaproteobacteria</taxon>
        <taxon>Rhodobacterales</taxon>
        <taxon>Rhodobacter group</taxon>
        <taxon>Rhodobacter</taxon>
    </lineage>
</organism>
<dbReference type="Gene3D" id="3.30.420.10">
    <property type="entry name" value="Ribonuclease H-like superfamily/Ribonuclease H"/>
    <property type="match status" value="1"/>
</dbReference>
<protein>
    <submittedName>
        <fullName evidence="2">Integrase core domain-containing protein</fullName>
    </submittedName>
</protein>
<name>A0A1G7QLB3_RHOCA</name>
<dbReference type="Proteomes" id="UP000183812">
    <property type="component" value="Unassembled WGS sequence"/>
</dbReference>
<proteinExistence type="predicted"/>
<dbReference type="InterPro" id="IPR036397">
    <property type="entry name" value="RNaseH_sf"/>
</dbReference>
<dbReference type="GO" id="GO:0015074">
    <property type="term" value="P:DNA integration"/>
    <property type="evidence" value="ECO:0007669"/>
    <property type="project" value="InterPro"/>
</dbReference>
<dbReference type="PROSITE" id="PS50994">
    <property type="entry name" value="INTEGRASE"/>
    <property type="match status" value="1"/>
</dbReference>
<dbReference type="InterPro" id="IPR012337">
    <property type="entry name" value="RNaseH-like_sf"/>
</dbReference>
<dbReference type="EMBL" id="FNAY01000024">
    <property type="protein sequence ID" value="SDF99303.1"/>
    <property type="molecule type" value="Genomic_DNA"/>
</dbReference>
<dbReference type="SUPFAM" id="SSF53098">
    <property type="entry name" value="Ribonuclease H-like"/>
    <property type="match status" value="1"/>
</dbReference>